<keyword evidence="1" id="KW-0472">Membrane</keyword>
<sequence length="546" mass="60856">MSKASRVSLLDSQPTSHKLKGIGSGHITVLAAVISAGCAASAAAILALWTSLGCWAYCLGAWLLVEAAFYFLQCWRYRHASKAAVENAHVDPAFRAVMEDRMLELGTHFGIEDFFSGWFRDAPFETIRKGNVEDFIAYGFCAKPADALSAEDRERGQALIRRIEDTFAMRFPEGRNPDLRFMAHLWEPLRWIHSPLAVYVAAEGLWMASSLLLRALGFRPFKHSSGIKYWIWSPLAVRQAAARAVASPTSVARTTSSELVFKHGASLSAAAGPPVPPSVFLPQALGPAPVEAEADAPDSSREHASVPRQLLRHIMRRPSLDFKTPYLQFIHELTCAFRTRPIVLLEGRHVSVCLSRQSLCSDDMATAVRDILHQHGWAQAAFIGHSYGTFVLSGIAQIHKPIIQSMVLIDPVCLLTIYPQLLRNFLYKVPTMLSFSSLLGVIDWMRYLFSRDLLIAESFCRKLVWHRECLWPQDLPQHCLLVLEAEDDLVPSKLARTMLHKMKHPCDVLFHPTAGHGGFILDTKWRQQILAQVETVIANGAEGACK</sequence>
<evidence type="ECO:0000313" key="4">
    <source>
        <dbReference type="Proteomes" id="UP001497392"/>
    </source>
</evidence>
<dbReference type="PANTHER" id="PTHR37471">
    <property type="entry name" value="UNNAMED PRODUCT"/>
    <property type="match status" value="1"/>
</dbReference>
<evidence type="ECO:0000259" key="2">
    <source>
        <dbReference type="Pfam" id="PF00561"/>
    </source>
</evidence>
<keyword evidence="1" id="KW-0812">Transmembrane</keyword>
<dbReference type="SUPFAM" id="SSF53474">
    <property type="entry name" value="alpha/beta-Hydrolases"/>
    <property type="match status" value="1"/>
</dbReference>
<accession>A0ABP1G0N3</accession>
<organism evidence="3 4">
    <name type="scientific">Coccomyxa viridis</name>
    <dbReference type="NCBI Taxonomy" id="1274662"/>
    <lineage>
        <taxon>Eukaryota</taxon>
        <taxon>Viridiplantae</taxon>
        <taxon>Chlorophyta</taxon>
        <taxon>core chlorophytes</taxon>
        <taxon>Trebouxiophyceae</taxon>
        <taxon>Trebouxiophyceae incertae sedis</taxon>
        <taxon>Coccomyxaceae</taxon>
        <taxon>Coccomyxa</taxon>
    </lineage>
</organism>
<keyword evidence="4" id="KW-1185">Reference proteome</keyword>
<dbReference type="EMBL" id="CAXHTA020000015">
    <property type="protein sequence ID" value="CAL5225792.1"/>
    <property type="molecule type" value="Genomic_DNA"/>
</dbReference>
<comment type="caution">
    <text evidence="3">The sequence shown here is derived from an EMBL/GenBank/DDBJ whole genome shotgun (WGS) entry which is preliminary data.</text>
</comment>
<feature type="transmembrane region" description="Helical" evidence="1">
    <location>
        <begin position="54"/>
        <end position="72"/>
    </location>
</feature>
<dbReference type="InterPro" id="IPR029058">
    <property type="entry name" value="AB_hydrolase_fold"/>
</dbReference>
<evidence type="ECO:0000256" key="1">
    <source>
        <dbReference type="SAM" id="Phobius"/>
    </source>
</evidence>
<evidence type="ECO:0000313" key="3">
    <source>
        <dbReference type="EMBL" id="CAL5225792.1"/>
    </source>
</evidence>
<dbReference type="InterPro" id="IPR000073">
    <property type="entry name" value="AB_hydrolase_1"/>
</dbReference>
<dbReference type="Gene3D" id="3.40.50.1820">
    <property type="entry name" value="alpha/beta hydrolase"/>
    <property type="match status" value="1"/>
</dbReference>
<keyword evidence="1" id="KW-1133">Transmembrane helix</keyword>
<dbReference type="PANTHER" id="PTHR37471:SF1">
    <property type="entry name" value="AB HYDROLASE-1 DOMAIN-CONTAINING PROTEIN"/>
    <property type="match status" value="1"/>
</dbReference>
<feature type="transmembrane region" description="Helical" evidence="1">
    <location>
        <begin position="27"/>
        <end position="48"/>
    </location>
</feature>
<proteinExistence type="predicted"/>
<dbReference type="Proteomes" id="UP001497392">
    <property type="component" value="Unassembled WGS sequence"/>
</dbReference>
<reference evidence="3 4" key="1">
    <citation type="submission" date="2024-06" db="EMBL/GenBank/DDBJ databases">
        <authorList>
            <person name="Kraege A."/>
            <person name="Thomma B."/>
        </authorList>
    </citation>
    <scope>NUCLEOTIDE SEQUENCE [LARGE SCALE GENOMIC DNA]</scope>
</reference>
<feature type="domain" description="AB hydrolase-1" evidence="2">
    <location>
        <begin position="357"/>
        <end position="424"/>
    </location>
</feature>
<name>A0ABP1G0N3_9CHLO</name>
<dbReference type="Pfam" id="PF00561">
    <property type="entry name" value="Abhydrolase_1"/>
    <property type="match status" value="1"/>
</dbReference>
<protein>
    <submittedName>
        <fullName evidence="3">G8567 protein</fullName>
    </submittedName>
</protein>
<gene>
    <name evidence="3" type="primary">g8567</name>
    <name evidence="3" type="ORF">VP750_LOCUS7698</name>
</gene>